<evidence type="ECO:0000313" key="3">
    <source>
        <dbReference type="Proteomes" id="UP000030512"/>
    </source>
</evidence>
<dbReference type="EMBL" id="CP014476">
    <property type="protein sequence ID" value="AMK74999.1"/>
    <property type="molecule type" value="Genomic_DNA"/>
</dbReference>
<dbReference type="PANTHER" id="PTHR21666:SF270">
    <property type="entry name" value="MUREIN HYDROLASE ACTIVATOR ENVC"/>
    <property type="match status" value="1"/>
</dbReference>
<evidence type="ECO:0000259" key="1">
    <source>
        <dbReference type="Pfam" id="PF01551"/>
    </source>
</evidence>
<dbReference type="OrthoDB" id="1523598at2"/>
<dbReference type="KEGG" id="mdn:JT25_000610"/>
<feature type="domain" description="M23ase beta-sheet core" evidence="1">
    <location>
        <begin position="41"/>
        <end position="141"/>
    </location>
</feature>
<dbReference type="InterPro" id="IPR050570">
    <property type="entry name" value="Cell_wall_metabolism_enzyme"/>
</dbReference>
<dbReference type="SUPFAM" id="SSF51261">
    <property type="entry name" value="Duplicated hybrid motif"/>
    <property type="match status" value="1"/>
</dbReference>
<dbReference type="InterPro" id="IPR011055">
    <property type="entry name" value="Dup_hybrid_motif"/>
</dbReference>
<dbReference type="Gene3D" id="2.70.70.10">
    <property type="entry name" value="Glucose Permease (Domain IIA)"/>
    <property type="match status" value="1"/>
</dbReference>
<dbReference type="AlphaFoldDB" id="A0A140E3M5"/>
<dbReference type="CDD" id="cd12797">
    <property type="entry name" value="M23_peptidase"/>
    <property type="match status" value="1"/>
</dbReference>
<reference evidence="2 3" key="1">
    <citation type="journal article" date="2015" name="Environ. Microbiol.">
        <title>Methane oxidation coupled to nitrate reduction under hypoxia by the Gammaproteobacterium Methylomonas denitrificans, sp. nov. type strain FJG1.</title>
        <authorList>
            <person name="Kits K.D."/>
            <person name="Klotz M.G."/>
            <person name="Stein L.Y."/>
        </authorList>
    </citation>
    <scope>NUCLEOTIDE SEQUENCE [LARGE SCALE GENOMIC DNA]</scope>
    <source>
        <strain evidence="2 3">FJG1</strain>
    </source>
</reference>
<proteinExistence type="predicted"/>
<accession>A0A140E3M5</accession>
<organism evidence="2 3">
    <name type="scientific">Methylomonas denitrificans</name>
    <dbReference type="NCBI Taxonomy" id="1538553"/>
    <lineage>
        <taxon>Bacteria</taxon>
        <taxon>Pseudomonadati</taxon>
        <taxon>Pseudomonadota</taxon>
        <taxon>Gammaproteobacteria</taxon>
        <taxon>Methylococcales</taxon>
        <taxon>Methylococcaceae</taxon>
        <taxon>Methylomonas</taxon>
    </lineage>
</organism>
<dbReference type="STRING" id="1538553.JT25_000610"/>
<dbReference type="PANTHER" id="PTHR21666">
    <property type="entry name" value="PEPTIDASE-RELATED"/>
    <property type="match status" value="1"/>
</dbReference>
<keyword evidence="3" id="KW-1185">Reference proteome</keyword>
<name>A0A140E3M5_9GAMM</name>
<dbReference type="InterPro" id="IPR016047">
    <property type="entry name" value="M23ase_b-sheet_dom"/>
</dbReference>
<evidence type="ECO:0000313" key="2">
    <source>
        <dbReference type="EMBL" id="AMK74999.1"/>
    </source>
</evidence>
<dbReference type="Pfam" id="PF01551">
    <property type="entry name" value="Peptidase_M23"/>
    <property type="match status" value="1"/>
</dbReference>
<gene>
    <name evidence="2" type="ORF">JT25_000610</name>
</gene>
<dbReference type="GO" id="GO:0004222">
    <property type="term" value="F:metalloendopeptidase activity"/>
    <property type="evidence" value="ECO:0007669"/>
    <property type="project" value="TreeGrafter"/>
</dbReference>
<sequence>MKKFYYPLERMQFRNDSGLRNVIGATYGKDARKKNGHPKWHQGWDLYAQVGTDCFAIADGIVLWTKQNSGDYGTQLLLQFNRDGSAFSSSDCLFAFYAHLSKMSVTPGTFVTAGQKLAETGISGNASIKYPHLHFEIRKTSAISAGKGEGNRIDPGYVLGFDFMSCRSENIGGIDFVTGMSIKRNQPTPIKKL</sequence>
<protein>
    <recommendedName>
        <fullName evidence="1">M23ase beta-sheet core domain-containing protein</fullName>
    </recommendedName>
</protein>
<dbReference type="RefSeq" id="WP_052142240.1">
    <property type="nucleotide sequence ID" value="NZ_CP014476.1"/>
</dbReference>
<dbReference type="Proteomes" id="UP000030512">
    <property type="component" value="Chromosome"/>
</dbReference>